<organism evidence="2 3">
    <name type="scientific">Actinokineospora soli</name>
    <dbReference type="NCBI Taxonomy" id="1048753"/>
    <lineage>
        <taxon>Bacteria</taxon>
        <taxon>Bacillati</taxon>
        <taxon>Actinomycetota</taxon>
        <taxon>Actinomycetes</taxon>
        <taxon>Pseudonocardiales</taxon>
        <taxon>Pseudonocardiaceae</taxon>
        <taxon>Actinokineospora</taxon>
    </lineage>
</organism>
<keyword evidence="1" id="KW-0812">Transmembrane</keyword>
<evidence type="ECO:0000313" key="3">
    <source>
        <dbReference type="Proteomes" id="UP001596512"/>
    </source>
</evidence>
<comment type="caution">
    <text evidence="2">The sequence shown here is derived from an EMBL/GenBank/DDBJ whole genome shotgun (WGS) entry which is preliminary data.</text>
</comment>
<dbReference type="Pfam" id="PF19744">
    <property type="entry name" value="DUF6232"/>
    <property type="match status" value="1"/>
</dbReference>
<keyword evidence="1" id="KW-0472">Membrane</keyword>
<feature type="transmembrane region" description="Helical" evidence="1">
    <location>
        <begin position="40"/>
        <end position="57"/>
    </location>
</feature>
<accession>A0ABW2TJB4</accession>
<reference evidence="3" key="1">
    <citation type="journal article" date="2019" name="Int. J. Syst. Evol. Microbiol.">
        <title>The Global Catalogue of Microorganisms (GCM) 10K type strain sequencing project: providing services to taxonomists for standard genome sequencing and annotation.</title>
        <authorList>
            <consortium name="The Broad Institute Genomics Platform"/>
            <consortium name="The Broad Institute Genome Sequencing Center for Infectious Disease"/>
            <person name="Wu L."/>
            <person name="Ma J."/>
        </authorList>
    </citation>
    <scope>NUCLEOTIDE SEQUENCE [LARGE SCALE GENOMIC DNA]</scope>
    <source>
        <strain evidence="3">JCM 17695</strain>
    </source>
</reference>
<dbReference type="InterPro" id="IPR045629">
    <property type="entry name" value="DUF6232"/>
</dbReference>
<feature type="transmembrane region" description="Helical" evidence="1">
    <location>
        <begin position="63"/>
        <end position="84"/>
    </location>
</feature>
<keyword evidence="3" id="KW-1185">Reference proteome</keyword>
<protein>
    <submittedName>
        <fullName evidence="2">DUF6232 family protein</fullName>
    </submittedName>
</protein>
<sequence length="157" mass="16646">MDTVYVAVRKRILWVGNEAFPVGNIARVSTTVVLPRIGRAVTRGVVVALVLVGVVAARVEWDLGGFAVPAAILVFALPFFAFLIEVGRGPKPALVIETTGVSPPAIIARTPEQLAVLVERIAEAINNPAAEFEVHMADVQIGDRITQVGGNNTVSKI</sequence>
<gene>
    <name evidence="2" type="ORF">ACFQV2_03990</name>
</gene>
<name>A0ABW2TJB4_9PSEU</name>
<keyword evidence="1" id="KW-1133">Transmembrane helix</keyword>
<evidence type="ECO:0000256" key="1">
    <source>
        <dbReference type="SAM" id="Phobius"/>
    </source>
</evidence>
<evidence type="ECO:0000313" key="2">
    <source>
        <dbReference type="EMBL" id="MFC7612921.1"/>
    </source>
</evidence>
<dbReference type="EMBL" id="JBHTEY010000004">
    <property type="protein sequence ID" value="MFC7612921.1"/>
    <property type="molecule type" value="Genomic_DNA"/>
</dbReference>
<proteinExistence type="predicted"/>
<dbReference type="Proteomes" id="UP001596512">
    <property type="component" value="Unassembled WGS sequence"/>
</dbReference>